<evidence type="ECO:0000313" key="2">
    <source>
        <dbReference type="Proteomes" id="UP001489004"/>
    </source>
</evidence>
<reference evidence="1 2" key="1">
    <citation type="journal article" date="2024" name="Nat. Commun.">
        <title>Phylogenomics reveals the evolutionary origins of lichenization in chlorophyte algae.</title>
        <authorList>
            <person name="Puginier C."/>
            <person name="Libourel C."/>
            <person name="Otte J."/>
            <person name="Skaloud P."/>
            <person name="Haon M."/>
            <person name="Grisel S."/>
            <person name="Petersen M."/>
            <person name="Berrin J.G."/>
            <person name="Delaux P.M."/>
            <person name="Dal Grande F."/>
            <person name="Keller J."/>
        </authorList>
    </citation>
    <scope>NUCLEOTIDE SEQUENCE [LARGE SCALE GENOMIC DNA]</scope>
    <source>
        <strain evidence="1 2">SAG 2043</strain>
    </source>
</reference>
<accession>A0AAW1Q6J8</accession>
<proteinExistence type="predicted"/>
<comment type="caution">
    <text evidence="1">The sequence shown here is derived from an EMBL/GenBank/DDBJ whole genome shotgun (WGS) entry which is preliminary data.</text>
</comment>
<keyword evidence="2" id="KW-1185">Reference proteome</keyword>
<sequence>MTGMLAYRIEDTTSLLDARLKDIHPDLVHAFITERNRTRLAALPLLGTILVIGNCPVGNQLFLDNLRDEKGKKVEKLFNRSAEMVVRSGRPVWRVIAAGEIAGKFIYPAYRKMKGPERNKVRESTQGHLGKLASWLLERMAAGEGRGTVEHVDFMFHPCLAFYFNELHTQPMVGRRLKSCLAACNYLRVMAMIRKDLLEDSRKEGRTFNLQELEEEYVPPCDSEELQNYQMQLVYEAFHAGRWPKTPCQACGAPSLHGACDLHKRGMCTVDGEAAQWCDGCGGFVDPSVHAGPRAAKCRGCRTRESPCRVADCQAGDVRGACATHRDEMVCYLQDAPDQASRLGASFGLDRVCL</sequence>
<dbReference type="Proteomes" id="UP001489004">
    <property type="component" value="Unassembled WGS sequence"/>
</dbReference>
<gene>
    <name evidence="1" type="ORF">WJX72_001618</name>
</gene>
<evidence type="ECO:0000313" key="1">
    <source>
        <dbReference type="EMBL" id="KAK9816532.1"/>
    </source>
</evidence>
<protein>
    <submittedName>
        <fullName evidence="1">Uncharacterized protein</fullName>
    </submittedName>
</protein>
<organism evidence="1 2">
    <name type="scientific">[Myrmecia] bisecta</name>
    <dbReference type="NCBI Taxonomy" id="41462"/>
    <lineage>
        <taxon>Eukaryota</taxon>
        <taxon>Viridiplantae</taxon>
        <taxon>Chlorophyta</taxon>
        <taxon>core chlorophytes</taxon>
        <taxon>Trebouxiophyceae</taxon>
        <taxon>Trebouxiales</taxon>
        <taxon>Trebouxiaceae</taxon>
        <taxon>Myrmecia</taxon>
    </lineage>
</organism>
<dbReference type="EMBL" id="JALJOR010000005">
    <property type="protein sequence ID" value="KAK9816532.1"/>
    <property type="molecule type" value="Genomic_DNA"/>
</dbReference>
<dbReference type="AlphaFoldDB" id="A0AAW1Q6J8"/>
<name>A0AAW1Q6J8_9CHLO</name>